<protein>
    <recommendedName>
        <fullName evidence="1">Piwi domain-containing protein</fullName>
    </recommendedName>
</protein>
<feature type="non-terminal residue" evidence="2">
    <location>
        <position position="1"/>
    </location>
</feature>
<dbReference type="SMART" id="SM00950">
    <property type="entry name" value="Piwi"/>
    <property type="match status" value="1"/>
</dbReference>
<feature type="non-terminal residue" evidence="2">
    <location>
        <position position="150"/>
    </location>
</feature>
<dbReference type="PROSITE" id="PS50822">
    <property type="entry name" value="PIWI"/>
    <property type="match status" value="1"/>
</dbReference>
<dbReference type="InterPro" id="IPR012337">
    <property type="entry name" value="RNaseH-like_sf"/>
</dbReference>
<evidence type="ECO:0000313" key="3">
    <source>
        <dbReference type="Proteomes" id="UP000800036"/>
    </source>
</evidence>
<feature type="domain" description="Piwi" evidence="1">
    <location>
        <begin position="1"/>
        <end position="150"/>
    </location>
</feature>
<dbReference type="GO" id="GO:0003676">
    <property type="term" value="F:nucleic acid binding"/>
    <property type="evidence" value="ECO:0007669"/>
    <property type="project" value="InterPro"/>
</dbReference>
<proteinExistence type="predicted"/>
<evidence type="ECO:0000259" key="1">
    <source>
        <dbReference type="PROSITE" id="PS50822"/>
    </source>
</evidence>
<name>A0A6A5V6J2_9PLEO</name>
<dbReference type="InterPro" id="IPR003165">
    <property type="entry name" value="Piwi"/>
</dbReference>
<gene>
    <name evidence="2" type="ORF">BU23DRAFT_373868</name>
</gene>
<keyword evidence="3" id="KW-1185">Reference proteome</keyword>
<sequence length="150" mass="17039">PTNILYYRDGVSTGQFEEVLTELEQIRKAYIGLDGNRFQLKLIALFVVKRHLTCVYSTPRPNGKVQNCQPGTLVDSVITSPLYSDFYLQSHHALDGTAIPTHYFVLESKMDLSLPELQNLTYQLCHTYVRSTAGVSYAPPAYYADRLCER</sequence>
<organism evidence="2 3">
    <name type="scientific">Bimuria novae-zelandiae CBS 107.79</name>
    <dbReference type="NCBI Taxonomy" id="1447943"/>
    <lineage>
        <taxon>Eukaryota</taxon>
        <taxon>Fungi</taxon>
        <taxon>Dikarya</taxon>
        <taxon>Ascomycota</taxon>
        <taxon>Pezizomycotina</taxon>
        <taxon>Dothideomycetes</taxon>
        <taxon>Pleosporomycetidae</taxon>
        <taxon>Pleosporales</taxon>
        <taxon>Massarineae</taxon>
        <taxon>Didymosphaeriaceae</taxon>
        <taxon>Bimuria</taxon>
    </lineage>
</organism>
<dbReference type="OrthoDB" id="10252740at2759"/>
<accession>A0A6A5V6J2</accession>
<dbReference type="EMBL" id="ML976686">
    <property type="protein sequence ID" value="KAF1972478.1"/>
    <property type="molecule type" value="Genomic_DNA"/>
</dbReference>
<dbReference type="PANTHER" id="PTHR22891">
    <property type="entry name" value="EUKARYOTIC TRANSLATION INITIATION FACTOR 2C"/>
    <property type="match status" value="1"/>
</dbReference>
<dbReference type="Pfam" id="PF02171">
    <property type="entry name" value="Piwi"/>
    <property type="match status" value="1"/>
</dbReference>
<dbReference type="Proteomes" id="UP000800036">
    <property type="component" value="Unassembled WGS sequence"/>
</dbReference>
<dbReference type="SUPFAM" id="SSF53098">
    <property type="entry name" value="Ribonuclease H-like"/>
    <property type="match status" value="1"/>
</dbReference>
<dbReference type="Gene3D" id="3.30.420.10">
    <property type="entry name" value="Ribonuclease H-like superfamily/Ribonuclease H"/>
    <property type="match status" value="1"/>
</dbReference>
<evidence type="ECO:0000313" key="2">
    <source>
        <dbReference type="EMBL" id="KAF1972478.1"/>
    </source>
</evidence>
<reference evidence="2" key="1">
    <citation type="journal article" date="2020" name="Stud. Mycol.">
        <title>101 Dothideomycetes genomes: a test case for predicting lifestyles and emergence of pathogens.</title>
        <authorList>
            <person name="Haridas S."/>
            <person name="Albert R."/>
            <person name="Binder M."/>
            <person name="Bloem J."/>
            <person name="Labutti K."/>
            <person name="Salamov A."/>
            <person name="Andreopoulos B."/>
            <person name="Baker S."/>
            <person name="Barry K."/>
            <person name="Bills G."/>
            <person name="Bluhm B."/>
            <person name="Cannon C."/>
            <person name="Castanera R."/>
            <person name="Culley D."/>
            <person name="Daum C."/>
            <person name="Ezra D."/>
            <person name="Gonzalez J."/>
            <person name="Henrissat B."/>
            <person name="Kuo A."/>
            <person name="Liang C."/>
            <person name="Lipzen A."/>
            <person name="Lutzoni F."/>
            <person name="Magnuson J."/>
            <person name="Mondo S."/>
            <person name="Nolan M."/>
            <person name="Ohm R."/>
            <person name="Pangilinan J."/>
            <person name="Park H.-J."/>
            <person name="Ramirez L."/>
            <person name="Alfaro M."/>
            <person name="Sun H."/>
            <person name="Tritt A."/>
            <person name="Yoshinaga Y."/>
            <person name="Zwiers L.-H."/>
            <person name="Turgeon B."/>
            <person name="Goodwin S."/>
            <person name="Spatafora J."/>
            <person name="Crous P."/>
            <person name="Grigoriev I."/>
        </authorList>
    </citation>
    <scope>NUCLEOTIDE SEQUENCE</scope>
    <source>
        <strain evidence="2">CBS 107.79</strain>
    </source>
</reference>
<dbReference type="AlphaFoldDB" id="A0A6A5V6J2"/>
<dbReference type="InterPro" id="IPR036397">
    <property type="entry name" value="RNaseH_sf"/>
</dbReference>